<dbReference type="EMBL" id="JAGFNK010000398">
    <property type="protein sequence ID" value="KAI9450980.1"/>
    <property type="molecule type" value="Genomic_DNA"/>
</dbReference>
<dbReference type="Proteomes" id="UP001207468">
    <property type="component" value="Unassembled WGS sequence"/>
</dbReference>
<evidence type="ECO:0000313" key="2">
    <source>
        <dbReference type="Proteomes" id="UP001207468"/>
    </source>
</evidence>
<protein>
    <submittedName>
        <fullName evidence="1">Uncharacterized protein</fullName>
    </submittedName>
</protein>
<organism evidence="1 2">
    <name type="scientific">Russula earlei</name>
    <dbReference type="NCBI Taxonomy" id="71964"/>
    <lineage>
        <taxon>Eukaryota</taxon>
        <taxon>Fungi</taxon>
        <taxon>Dikarya</taxon>
        <taxon>Basidiomycota</taxon>
        <taxon>Agaricomycotina</taxon>
        <taxon>Agaricomycetes</taxon>
        <taxon>Russulales</taxon>
        <taxon>Russulaceae</taxon>
        <taxon>Russula</taxon>
    </lineage>
</organism>
<comment type="caution">
    <text evidence="1">The sequence shown here is derived from an EMBL/GenBank/DDBJ whole genome shotgun (WGS) entry which is preliminary data.</text>
</comment>
<accession>A0ACC0TVQ5</accession>
<evidence type="ECO:0000313" key="1">
    <source>
        <dbReference type="EMBL" id="KAI9450980.1"/>
    </source>
</evidence>
<reference evidence="1" key="1">
    <citation type="submission" date="2021-03" db="EMBL/GenBank/DDBJ databases">
        <title>Evolutionary priming and transition to the ectomycorrhizal habit in an iconic lineage of mushroom-forming fungi: is preadaptation a requirement?</title>
        <authorList>
            <consortium name="DOE Joint Genome Institute"/>
            <person name="Looney B.P."/>
            <person name="Miyauchi S."/>
            <person name="Morin E."/>
            <person name="Drula E."/>
            <person name="Courty P.E."/>
            <person name="Chicoki N."/>
            <person name="Fauchery L."/>
            <person name="Kohler A."/>
            <person name="Kuo A."/>
            <person name="LaButti K."/>
            <person name="Pangilinan J."/>
            <person name="Lipzen A."/>
            <person name="Riley R."/>
            <person name="Andreopoulos W."/>
            <person name="He G."/>
            <person name="Johnson J."/>
            <person name="Barry K.W."/>
            <person name="Grigoriev I.V."/>
            <person name="Nagy L."/>
            <person name="Hibbett D."/>
            <person name="Henrissat B."/>
            <person name="Matheny P.B."/>
            <person name="Labbe J."/>
            <person name="Martin A.F."/>
        </authorList>
    </citation>
    <scope>NUCLEOTIDE SEQUENCE</scope>
    <source>
        <strain evidence="1">BPL698</strain>
    </source>
</reference>
<proteinExistence type="predicted"/>
<keyword evidence="2" id="KW-1185">Reference proteome</keyword>
<name>A0ACC0TVQ5_9AGAM</name>
<gene>
    <name evidence="1" type="ORF">F5148DRAFT_559003</name>
</gene>
<sequence>MLELNCLILGQDTHRIFPVKIEGAETVGTLKKIIKAENKPELDGLAANSLRLWKVSILIDGKLKKKANDKDFVLDDDDELPSLELSGIFLDPPLRNHLHIIACTPPDTISTRVSAAPEQLLELNCLIVGEGVESMFVITIKPSSTVYGLKRAIQKERYDQFQGIPTAKLGLWKASIAIDENFATAIHNLSLPSDHLIASDKLSKVFLDQPLPQEQLHILVKGDTPPAPVHDPYNMKERRASHQKQLAKGAPSTLGDPTLFRKSQEKEEPSFSFERPLSAAHDVPPTLLHPIFGQFVDDCQQHNPTREDNMFAFDLRAAMSQIWGKEDDRRDAFILIMRKHGIELGPTVLSTKQGSYRTDADSQEQGYRYIIVEAKNEIGSGGPEPLFQAIWYYQRSLEQIVDLERKEMRMLKYDDSSLPCFIIYLFGAHIGFAAAAYSSMAHIQVLSTPLPLFYHRSDTHLQLTVARHMGAFKKAAIALQAACKIEFAPNRRKSATKTPVRPTSPPPEEIIFPYREHFKDLSDDSQAECHFTYIRKIKQKLVFEAELANGGKRVCVKFVRRYSKEAHEQCVKLQCAPNLLGFECLPGGWIMVVMDYLDGDQYSDFVRLEQTDNQNLKTAMEGALDKLHQAGFAHGDVRDVNTMVNIKNPSEFMLVDFDWAGKIGEVRYPPN</sequence>